<sequence>MSKPQILLMGAYPEWDLADLEAQYQVHKVYEALDRDAFIAKHAREIRAIATRGELGASASLMKSLPKLEIVSCYGVGTDAIDLEHARGAGIRVTNTPDVLTADVADLGVALLLATARKLPQADRFVRDGKWTKGNMELVTRVSGKRVGVVGFGRIGAAVAKRLAAFDCDVAYFSRSQREGVAYPFFRNLLEMAKWSEFLIVTLSGGDATCNIIDATVLEALGDQGILVNISRGSTIDEAALLAALEGKTIKGAGLDVFLNEPNIDQCFFALDNVVLQPHHGSGTLETRQAMGKLVRDNLAAHFAGSALLTPVV</sequence>
<dbReference type="SUPFAM" id="SSF52283">
    <property type="entry name" value="Formate/glycerate dehydrogenase catalytic domain-like"/>
    <property type="match status" value="1"/>
</dbReference>
<dbReference type="InterPro" id="IPR050223">
    <property type="entry name" value="D-isomer_2-hydroxyacid_DH"/>
</dbReference>
<evidence type="ECO:0000259" key="4">
    <source>
        <dbReference type="Pfam" id="PF00389"/>
    </source>
</evidence>
<organism evidence="6 7">
    <name type="scientific">Brucella pseudogrignonensis</name>
    <dbReference type="NCBI Taxonomy" id="419475"/>
    <lineage>
        <taxon>Bacteria</taxon>
        <taxon>Pseudomonadati</taxon>
        <taxon>Pseudomonadota</taxon>
        <taxon>Alphaproteobacteria</taxon>
        <taxon>Hyphomicrobiales</taxon>
        <taxon>Brucellaceae</taxon>
        <taxon>Brucella/Ochrobactrum group</taxon>
        <taxon>Brucella</taxon>
    </lineage>
</organism>
<proteinExistence type="inferred from homology"/>
<dbReference type="EC" id="1.1.1.95" evidence="6"/>
<protein>
    <submittedName>
        <fullName evidence="6">D-3-phosphoglycerate dehydrogenase</fullName>
        <ecNumber evidence="6">1.1.1.95</ecNumber>
    </submittedName>
</protein>
<dbReference type="InterPro" id="IPR036291">
    <property type="entry name" value="NAD(P)-bd_dom_sf"/>
</dbReference>
<keyword evidence="1 3" id="KW-0560">Oxidoreductase</keyword>
<keyword evidence="7" id="KW-1185">Reference proteome</keyword>
<dbReference type="PANTHER" id="PTHR10996">
    <property type="entry name" value="2-HYDROXYACID DEHYDROGENASE-RELATED"/>
    <property type="match status" value="1"/>
</dbReference>
<dbReference type="CDD" id="cd12156">
    <property type="entry name" value="HPPR"/>
    <property type="match status" value="1"/>
</dbReference>
<comment type="similarity">
    <text evidence="3">Belongs to the D-isomer specific 2-hydroxyacid dehydrogenase family.</text>
</comment>
<comment type="caution">
    <text evidence="6">The sequence shown here is derived from an EMBL/GenBank/DDBJ whole genome shotgun (WGS) entry which is preliminary data.</text>
</comment>
<dbReference type="EMBL" id="JAVDQT010000010">
    <property type="protein sequence ID" value="MDR6434390.1"/>
    <property type="molecule type" value="Genomic_DNA"/>
</dbReference>
<evidence type="ECO:0000256" key="3">
    <source>
        <dbReference type="RuleBase" id="RU003719"/>
    </source>
</evidence>
<reference evidence="6 7" key="1">
    <citation type="submission" date="2023-07" db="EMBL/GenBank/DDBJ databases">
        <title>Sorghum-associated microbial communities from plants grown in Nebraska, USA.</title>
        <authorList>
            <person name="Schachtman D."/>
        </authorList>
    </citation>
    <scope>NUCLEOTIDE SEQUENCE [LARGE SCALE GENOMIC DNA]</scope>
    <source>
        <strain evidence="6 7">DS1730</strain>
    </source>
</reference>
<evidence type="ECO:0000256" key="1">
    <source>
        <dbReference type="ARBA" id="ARBA00023002"/>
    </source>
</evidence>
<dbReference type="InterPro" id="IPR006139">
    <property type="entry name" value="D-isomer_2_OHA_DH_cat_dom"/>
</dbReference>
<dbReference type="InterPro" id="IPR006140">
    <property type="entry name" value="D-isomer_DH_NAD-bd"/>
</dbReference>
<dbReference type="Proteomes" id="UP001184614">
    <property type="component" value="Unassembled WGS sequence"/>
</dbReference>
<name>A0ABU1MF03_9HYPH</name>
<accession>A0ABU1MF03</accession>
<dbReference type="RefSeq" id="WP_310015842.1">
    <property type="nucleotide sequence ID" value="NZ_JAVDQT010000010.1"/>
</dbReference>
<feature type="domain" description="D-isomer specific 2-hydroxyacid dehydrogenase NAD-binding" evidence="5">
    <location>
        <begin position="109"/>
        <end position="281"/>
    </location>
</feature>
<gene>
    <name evidence="6" type="ORF">J2782_004141</name>
</gene>
<evidence type="ECO:0000256" key="2">
    <source>
        <dbReference type="ARBA" id="ARBA00023027"/>
    </source>
</evidence>
<dbReference type="Gene3D" id="3.40.50.720">
    <property type="entry name" value="NAD(P)-binding Rossmann-like Domain"/>
    <property type="match status" value="2"/>
</dbReference>
<evidence type="ECO:0000313" key="6">
    <source>
        <dbReference type="EMBL" id="MDR6434390.1"/>
    </source>
</evidence>
<dbReference type="GO" id="GO:0004617">
    <property type="term" value="F:phosphoglycerate dehydrogenase activity"/>
    <property type="evidence" value="ECO:0007669"/>
    <property type="project" value="UniProtKB-EC"/>
</dbReference>
<feature type="domain" description="D-isomer specific 2-hydroxyacid dehydrogenase catalytic" evidence="4">
    <location>
        <begin position="17"/>
        <end position="312"/>
    </location>
</feature>
<dbReference type="SUPFAM" id="SSF51735">
    <property type="entry name" value="NAD(P)-binding Rossmann-fold domains"/>
    <property type="match status" value="1"/>
</dbReference>
<dbReference type="Pfam" id="PF02826">
    <property type="entry name" value="2-Hacid_dh_C"/>
    <property type="match status" value="1"/>
</dbReference>
<keyword evidence="2" id="KW-0520">NAD</keyword>
<dbReference type="Pfam" id="PF00389">
    <property type="entry name" value="2-Hacid_dh"/>
    <property type="match status" value="1"/>
</dbReference>
<dbReference type="PANTHER" id="PTHR10996:SF178">
    <property type="entry name" value="2-HYDROXYACID DEHYDROGENASE YGL185C-RELATED"/>
    <property type="match status" value="1"/>
</dbReference>
<evidence type="ECO:0000313" key="7">
    <source>
        <dbReference type="Proteomes" id="UP001184614"/>
    </source>
</evidence>
<evidence type="ECO:0000259" key="5">
    <source>
        <dbReference type="Pfam" id="PF02826"/>
    </source>
</evidence>